<sequence>MSDQLRIGDAEREQASAYLAAMYARGMLTAEEHSDRVGRIWAATTRGDLVPLFADLPGPHQQPGWAVHAPAAAVPGPPPAYPPVVGGPAPTPYGPVRSGTSLTTWLVLAVSGAGVFLSLTQGRRWFLVTLVVVALLVLRPRRPRS</sequence>
<evidence type="ECO:0000259" key="1">
    <source>
        <dbReference type="Pfam" id="PF08044"/>
    </source>
</evidence>
<dbReference type="Pfam" id="PF08044">
    <property type="entry name" value="DUF1707"/>
    <property type="match status" value="1"/>
</dbReference>
<feature type="domain" description="DUF1707" evidence="1">
    <location>
        <begin position="5"/>
        <end position="57"/>
    </location>
</feature>
<evidence type="ECO:0000313" key="3">
    <source>
        <dbReference type="Proteomes" id="UP001482520"/>
    </source>
</evidence>
<dbReference type="Proteomes" id="UP001482520">
    <property type="component" value="Unassembled WGS sequence"/>
</dbReference>
<dbReference type="RefSeq" id="WP_349805196.1">
    <property type="nucleotide sequence ID" value="NZ_JBEGDP010000020.1"/>
</dbReference>
<gene>
    <name evidence="2" type="ORF">V6R90_15555</name>
</gene>
<dbReference type="InterPro" id="IPR012551">
    <property type="entry name" value="DUF1707_SHOCT-like"/>
</dbReference>
<reference evidence="2 3" key="1">
    <citation type="submission" date="2024-02" db="EMBL/GenBank/DDBJ databases">
        <title>Full genome sequence of Nocardioides kribbensis.</title>
        <authorList>
            <person name="Poletto B.L."/>
            <person name="Silva G."/>
            <person name="Galante D."/>
            <person name="Campos K.R."/>
            <person name="Santos M.B.N."/>
            <person name="Sacchi C.T."/>
        </authorList>
    </citation>
    <scope>NUCLEOTIDE SEQUENCE [LARGE SCALE GENOMIC DNA]</scope>
    <source>
        <strain evidence="2 3">O4R</strain>
    </source>
</reference>
<accession>A0ABV1P1Q6</accession>
<proteinExistence type="predicted"/>
<evidence type="ECO:0000313" key="2">
    <source>
        <dbReference type="EMBL" id="MEQ7848698.1"/>
    </source>
</evidence>
<name>A0ABV1P1Q6_9ACTN</name>
<organism evidence="2 3">
    <name type="scientific">Nocardioides kribbensis</name>
    <dbReference type="NCBI Taxonomy" id="305517"/>
    <lineage>
        <taxon>Bacteria</taxon>
        <taxon>Bacillati</taxon>
        <taxon>Actinomycetota</taxon>
        <taxon>Actinomycetes</taxon>
        <taxon>Propionibacteriales</taxon>
        <taxon>Nocardioidaceae</taxon>
        <taxon>Nocardioides</taxon>
    </lineage>
</organism>
<keyword evidence="3" id="KW-1185">Reference proteome</keyword>
<comment type="caution">
    <text evidence="2">The sequence shown here is derived from an EMBL/GenBank/DDBJ whole genome shotgun (WGS) entry which is preliminary data.</text>
</comment>
<protein>
    <submittedName>
        <fullName evidence="2">DUF1707 domain-containing protein</fullName>
    </submittedName>
</protein>
<dbReference type="EMBL" id="JBEGDP010000020">
    <property type="protein sequence ID" value="MEQ7848698.1"/>
    <property type="molecule type" value="Genomic_DNA"/>
</dbReference>